<dbReference type="Pfam" id="PF22521">
    <property type="entry name" value="HypF_C_2"/>
    <property type="match status" value="1"/>
</dbReference>
<dbReference type="PANTHER" id="PTHR42959">
    <property type="entry name" value="CARBAMOYLTRANSFERASE"/>
    <property type="match status" value="1"/>
</dbReference>
<dbReference type="PIRSF" id="PIRSF006256">
    <property type="entry name" value="CMPcnvr_hdrg_mat"/>
    <property type="match status" value="1"/>
</dbReference>
<dbReference type="KEGG" id="mok:Metok_1614"/>
<evidence type="ECO:0000256" key="2">
    <source>
        <dbReference type="ARBA" id="ARBA00008097"/>
    </source>
</evidence>
<dbReference type="STRING" id="647113.Metok_1614"/>
<dbReference type="Gene3D" id="3.30.420.40">
    <property type="match status" value="1"/>
</dbReference>
<dbReference type="Proteomes" id="UP000009296">
    <property type="component" value="Chromosome"/>
</dbReference>
<evidence type="ECO:0000313" key="13">
    <source>
        <dbReference type="Proteomes" id="UP000009296"/>
    </source>
</evidence>
<dbReference type="InterPro" id="IPR017945">
    <property type="entry name" value="DHBP_synth_RibB-like_a/b_dom"/>
</dbReference>
<dbReference type="HOGENOM" id="CLU_009164_0_0_2"/>
<comment type="catalytic activity">
    <reaction evidence="9">
        <text>an acyl phosphate + H2O = a carboxylate + phosphate + H(+)</text>
        <dbReference type="Rhea" id="RHEA:14965"/>
        <dbReference type="ChEBI" id="CHEBI:15377"/>
        <dbReference type="ChEBI" id="CHEBI:15378"/>
        <dbReference type="ChEBI" id="CHEBI:29067"/>
        <dbReference type="ChEBI" id="CHEBI:43474"/>
        <dbReference type="ChEBI" id="CHEBI:59918"/>
        <dbReference type="EC" id="3.6.1.7"/>
    </reaction>
</comment>
<dbReference type="Gene3D" id="3.30.110.120">
    <property type="match status" value="1"/>
</dbReference>
<dbReference type="GO" id="GO:0051604">
    <property type="term" value="P:protein maturation"/>
    <property type="evidence" value="ECO:0007669"/>
    <property type="project" value="TreeGrafter"/>
</dbReference>
<dbReference type="GO" id="GO:0016874">
    <property type="term" value="F:ligase activity"/>
    <property type="evidence" value="ECO:0007669"/>
    <property type="project" value="UniProtKB-UniRule"/>
</dbReference>
<sequence length="800" mass="92078">MLKKIMVKGIVQGVGFRPFVYRIAKDNSLRGYVKNMGNYVEIVVIGNKTNINAFLDDLMNKKPPLAKINEIKVFDEVDESLYKYYMDYYNDFIIEKSQENNENNEEGTIPPDIAICEDCLKEIMDKNDRRYKYPFTACTNCGARFTIVKELPYDRDNTSMDKFPLCEDCLNEYKNPLDRRFHAQATCCPKCGPKVFLTDKNGKILCEKEDVIENTVNLLKEGHIIAIKGVGGTHLACCCDNDEVVLNLRNKLNRPTQPFAIMTKLEYLDLFATFDDDELNLLKSSKRPIVVLEKNKDYNKYFSKYVSNLNTIGVMLPYSALHYLLFDNTDKIAYIMTSANLPGLPMSIKNKDILNNLKDIADYFLLHNREIINRCDDSVLKKINNRMIFLRRSRGYVPEPIIVNNSLIKNNNKNILCVGPELNSTACLVKGNKFYLTQYIGNTSKYETFNYLNDAIYNILRLTNTNKLDAVVSDLHPSYNSTKLAYELAEKFDTELYKLQHHKAHAYALMGDNDIFEDAIFITVDGLGYGEDGNIWGGEILKYRYDYDDKNNNGNKNYKNDKYIKRVGHLEEQYQTGGDLSAKYPLRMLFSILYKRLNSDELIEFIKKYNFFSDKDLKLMLFQLDKKINVIKTTSCGRILDSISALLSITNKRTYDGEYAIRMESVAESYIKKHPDDYTKCLKMAKNDIEIKNNILNTTDLVYNCYNMLLNGFKKGFIAYYIHLAIAEGLSEIAMKNAELYDIKYIGLTGGVSYNKIISERIRENVEDNGFKFLYHKQVPNGDGGISFGQGIGYILNSRC</sequence>
<comment type="pathway">
    <text evidence="1">Protein modification; [NiFe] hydrogenase maturation.</text>
</comment>
<dbReference type="PROSITE" id="PS00150">
    <property type="entry name" value="ACYLPHOSPHATASE_1"/>
    <property type="match status" value="1"/>
</dbReference>
<dbReference type="SUPFAM" id="SSF54975">
    <property type="entry name" value="Acylphosphatase/BLUF domain-like"/>
    <property type="match status" value="1"/>
</dbReference>
<dbReference type="InterPro" id="IPR011125">
    <property type="entry name" value="Znf_HypF"/>
</dbReference>
<keyword evidence="5" id="KW-0863">Zinc-finger</keyword>
<dbReference type="InterPro" id="IPR036046">
    <property type="entry name" value="Acylphosphatase-like_dom_sf"/>
</dbReference>
<dbReference type="GO" id="GO:0008270">
    <property type="term" value="F:zinc ion binding"/>
    <property type="evidence" value="ECO:0007669"/>
    <property type="project" value="UniProtKB-KW"/>
</dbReference>
<keyword evidence="3" id="KW-0436">Ligase</keyword>
<dbReference type="Gene3D" id="3.90.870.50">
    <property type="match status" value="1"/>
</dbReference>
<keyword evidence="4" id="KW-0479">Metal-binding</keyword>
<dbReference type="InterPro" id="IPR001792">
    <property type="entry name" value="Acylphosphatase-like_dom"/>
</dbReference>
<dbReference type="GeneID" id="10773772"/>
<dbReference type="SUPFAM" id="SSF55821">
    <property type="entry name" value="YrdC/RibB"/>
    <property type="match status" value="1"/>
</dbReference>
<dbReference type="GO" id="GO:0003998">
    <property type="term" value="F:acylphosphatase activity"/>
    <property type="evidence" value="ECO:0007669"/>
    <property type="project" value="UniProtKB-EC"/>
</dbReference>
<accession>F8AKV5</accession>
<dbReference type="InterPro" id="IPR004421">
    <property type="entry name" value="Carbamoyltransferase_HypF"/>
</dbReference>
<dbReference type="Pfam" id="PF17788">
    <property type="entry name" value="HypF_C"/>
    <property type="match status" value="1"/>
</dbReference>
<feature type="active site" evidence="9">
    <location>
        <position position="17"/>
    </location>
</feature>
<dbReference type="InterPro" id="IPR051060">
    <property type="entry name" value="Carbamoyltrans_HypF-like"/>
</dbReference>
<keyword evidence="13" id="KW-1185">Reference proteome</keyword>
<dbReference type="NCBIfam" id="TIGR00143">
    <property type="entry name" value="hypF"/>
    <property type="match status" value="1"/>
</dbReference>
<organism evidence="12 13">
    <name type="scientific">Methanothermococcus okinawensis (strain DSM 14208 / JCM 11175 / IH1)</name>
    <dbReference type="NCBI Taxonomy" id="647113"/>
    <lineage>
        <taxon>Archaea</taxon>
        <taxon>Methanobacteriati</taxon>
        <taxon>Methanobacteriota</taxon>
        <taxon>Methanomada group</taxon>
        <taxon>Methanococci</taxon>
        <taxon>Methanococcales</taxon>
        <taxon>Methanococcaceae</taxon>
        <taxon>Methanothermococcus</taxon>
    </lineage>
</organism>
<dbReference type="PROSITE" id="PS51160">
    <property type="entry name" value="ACYLPHOSPHATASE_3"/>
    <property type="match status" value="1"/>
</dbReference>
<feature type="domain" description="Acylphosphatase-like" evidence="10">
    <location>
        <begin position="2"/>
        <end position="96"/>
    </location>
</feature>
<dbReference type="Pfam" id="PF00708">
    <property type="entry name" value="Acylphosphatase"/>
    <property type="match status" value="1"/>
</dbReference>
<dbReference type="InterPro" id="IPR055128">
    <property type="entry name" value="HypF_C_2"/>
</dbReference>
<feature type="domain" description="YrdC-like" evidence="11">
    <location>
        <begin position="209"/>
        <end position="395"/>
    </location>
</feature>
<keyword evidence="9" id="KW-0378">Hydrolase</keyword>
<evidence type="ECO:0000256" key="3">
    <source>
        <dbReference type="ARBA" id="ARBA00022598"/>
    </source>
</evidence>
<dbReference type="Pfam" id="PF07503">
    <property type="entry name" value="zf-HYPF"/>
    <property type="match status" value="2"/>
</dbReference>
<dbReference type="InterPro" id="IPR041440">
    <property type="entry name" value="HypF_C"/>
</dbReference>
<dbReference type="RefSeq" id="WP_013867751.1">
    <property type="nucleotide sequence ID" value="NC_015636.1"/>
</dbReference>
<evidence type="ECO:0000256" key="1">
    <source>
        <dbReference type="ARBA" id="ARBA00004711"/>
    </source>
</evidence>
<dbReference type="AlphaFoldDB" id="F8AKV5"/>
<feature type="active site" evidence="9">
    <location>
        <position position="35"/>
    </location>
</feature>
<keyword evidence="6" id="KW-0862">Zinc</keyword>
<dbReference type="eggNOG" id="arCOG01187">
    <property type="taxonomic scope" value="Archaea"/>
</dbReference>
<proteinExistence type="inferred from homology"/>
<name>F8AKV5_METOI</name>
<dbReference type="Pfam" id="PF01300">
    <property type="entry name" value="Sua5_yciO_yrdC"/>
    <property type="match status" value="1"/>
</dbReference>
<evidence type="ECO:0000256" key="4">
    <source>
        <dbReference type="ARBA" id="ARBA00022723"/>
    </source>
</evidence>
<dbReference type="UniPathway" id="UPA00335"/>
<comment type="catalytic activity">
    <reaction evidence="7">
        <text>C-terminal L-cysteinyl-[HypE protein] + carbamoyl phosphate + ATP + H2O = C-terminal S-carboxamide-L-cysteinyl-[HypE protein] + AMP + phosphate + diphosphate + H(+)</text>
        <dbReference type="Rhea" id="RHEA:55636"/>
        <dbReference type="Rhea" id="RHEA-COMP:14247"/>
        <dbReference type="Rhea" id="RHEA-COMP:14392"/>
        <dbReference type="ChEBI" id="CHEBI:15377"/>
        <dbReference type="ChEBI" id="CHEBI:15378"/>
        <dbReference type="ChEBI" id="CHEBI:30616"/>
        <dbReference type="ChEBI" id="CHEBI:33019"/>
        <dbReference type="ChEBI" id="CHEBI:43474"/>
        <dbReference type="ChEBI" id="CHEBI:58228"/>
        <dbReference type="ChEBI" id="CHEBI:76913"/>
        <dbReference type="ChEBI" id="CHEBI:139126"/>
        <dbReference type="ChEBI" id="CHEBI:456215"/>
    </reaction>
</comment>
<dbReference type="PANTHER" id="PTHR42959:SF1">
    <property type="entry name" value="CARBAMOYLTRANSFERASE HYPF"/>
    <property type="match status" value="1"/>
</dbReference>
<evidence type="ECO:0000256" key="8">
    <source>
        <dbReference type="PIRNR" id="PIRNR006256"/>
    </source>
</evidence>
<dbReference type="EC" id="6.2.-.-" evidence="8"/>
<protein>
    <recommendedName>
        <fullName evidence="8">Carbamoyltransferase</fullName>
        <ecNumber evidence="8">6.2.-.-</ecNumber>
    </recommendedName>
</protein>
<gene>
    <name evidence="12" type="ordered locus">Metok_1614</name>
</gene>
<dbReference type="EMBL" id="CP002792">
    <property type="protein sequence ID" value="AEH07577.1"/>
    <property type="molecule type" value="Genomic_DNA"/>
</dbReference>
<comment type="similarity">
    <text evidence="2 8">Belongs to the carbamoyltransferase HypF family.</text>
</comment>
<dbReference type="InterPro" id="IPR017968">
    <property type="entry name" value="Acylphosphatase_CS"/>
</dbReference>
<evidence type="ECO:0000256" key="9">
    <source>
        <dbReference type="PROSITE-ProRule" id="PRU00520"/>
    </source>
</evidence>
<evidence type="ECO:0000256" key="6">
    <source>
        <dbReference type="ARBA" id="ARBA00022833"/>
    </source>
</evidence>
<dbReference type="GO" id="GO:0016743">
    <property type="term" value="F:carboxyl- or carbamoyltransferase activity"/>
    <property type="evidence" value="ECO:0007669"/>
    <property type="project" value="UniProtKB-UniRule"/>
</dbReference>
<dbReference type="GO" id="GO:0003725">
    <property type="term" value="F:double-stranded RNA binding"/>
    <property type="evidence" value="ECO:0007669"/>
    <property type="project" value="InterPro"/>
</dbReference>
<evidence type="ECO:0000259" key="11">
    <source>
        <dbReference type="PROSITE" id="PS51163"/>
    </source>
</evidence>
<dbReference type="InterPro" id="IPR006070">
    <property type="entry name" value="Sua5-like_dom"/>
</dbReference>
<dbReference type="Gene3D" id="3.30.420.360">
    <property type="match status" value="1"/>
</dbReference>
<evidence type="ECO:0000259" key="10">
    <source>
        <dbReference type="PROSITE" id="PS51160"/>
    </source>
</evidence>
<evidence type="ECO:0000256" key="7">
    <source>
        <dbReference type="ARBA" id="ARBA00048220"/>
    </source>
</evidence>
<evidence type="ECO:0000256" key="5">
    <source>
        <dbReference type="ARBA" id="ARBA00022771"/>
    </source>
</evidence>
<reference evidence="12" key="1">
    <citation type="submission" date="2011-05" db="EMBL/GenBank/DDBJ databases">
        <title>Complete sequence of chromosome of Methanothermococcus okinawensis IH1.</title>
        <authorList>
            <consortium name="US DOE Joint Genome Institute"/>
            <person name="Lucas S."/>
            <person name="Han J."/>
            <person name="Lapidus A."/>
            <person name="Cheng J.-F."/>
            <person name="Goodwin L."/>
            <person name="Pitluck S."/>
            <person name="Peters L."/>
            <person name="Mikhailova N."/>
            <person name="Held B."/>
            <person name="Han C."/>
            <person name="Tapia R."/>
            <person name="Land M."/>
            <person name="Hauser L."/>
            <person name="Kyrpides N."/>
            <person name="Ivanova N."/>
            <person name="Pagani I."/>
            <person name="Sieprawska-Lupa M."/>
            <person name="Takai K."/>
            <person name="Miyazaki J."/>
            <person name="Whitman W."/>
            <person name="Woyke T."/>
        </authorList>
    </citation>
    <scope>NUCLEOTIDE SEQUENCE</scope>
    <source>
        <strain evidence="12">IH1</strain>
    </source>
</reference>
<evidence type="ECO:0000313" key="12">
    <source>
        <dbReference type="EMBL" id="AEH07577.1"/>
    </source>
</evidence>
<dbReference type="PROSITE" id="PS51163">
    <property type="entry name" value="YRDC"/>
    <property type="match status" value="1"/>
</dbReference>